<dbReference type="Gene3D" id="3.40.190.120">
    <property type="entry name" value="Osmoprotection protein (prox), domain 2"/>
    <property type="match status" value="1"/>
</dbReference>
<reference evidence="4 5" key="1">
    <citation type="submission" date="2022-10" db="EMBL/GenBank/DDBJ databases">
        <authorList>
            <person name="Xie J."/>
            <person name="Shen N."/>
        </authorList>
    </citation>
    <scope>NUCLEOTIDE SEQUENCE [LARGE SCALE GENOMIC DNA]</scope>
    <source>
        <strain evidence="4 5">YIM65594</strain>
    </source>
</reference>
<evidence type="ECO:0000313" key="5">
    <source>
        <dbReference type="Proteomes" id="UP001354931"/>
    </source>
</evidence>
<feature type="region of interest" description="Disordered" evidence="1">
    <location>
        <begin position="37"/>
        <end position="56"/>
    </location>
</feature>
<evidence type="ECO:0000256" key="2">
    <source>
        <dbReference type="SAM" id="SignalP"/>
    </source>
</evidence>
<dbReference type="EMBL" id="JAOZYC010000066">
    <property type="protein sequence ID" value="MEB8337646.1"/>
    <property type="molecule type" value="Genomic_DNA"/>
</dbReference>
<protein>
    <recommendedName>
        <fullName evidence="3">ABC-type glycine betaine transport system substrate-binding domain-containing protein</fullName>
    </recommendedName>
</protein>
<feature type="domain" description="ABC-type glycine betaine transport system substrate-binding" evidence="3">
    <location>
        <begin position="74"/>
        <end position="341"/>
    </location>
</feature>
<dbReference type="PROSITE" id="PS51257">
    <property type="entry name" value="PROKAR_LIPOPROTEIN"/>
    <property type="match status" value="1"/>
</dbReference>
<feature type="chain" id="PRO_5045726313" description="ABC-type glycine betaine transport system substrate-binding domain-containing protein" evidence="2">
    <location>
        <begin position="32"/>
        <end position="348"/>
    </location>
</feature>
<evidence type="ECO:0000313" key="4">
    <source>
        <dbReference type="EMBL" id="MEB8337646.1"/>
    </source>
</evidence>
<dbReference type="Pfam" id="PF04069">
    <property type="entry name" value="OpuAC"/>
    <property type="match status" value="1"/>
</dbReference>
<evidence type="ECO:0000259" key="3">
    <source>
        <dbReference type="Pfam" id="PF04069"/>
    </source>
</evidence>
<organism evidence="4 5">
    <name type="scientific">Streptomyces endophyticus</name>
    <dbReference type="NCBI Taxonomy" id="714166"/>
    <lineage>
        <taxon>Bacteria</taxon>
        <taxon>Bacillati</taxon>
        <taxon>Actinomycetota</taxon>
        <taxon>Actinomycetes</taxon>
        <taxon>Kitasatosporales</taxon>
        <taxon>Streptomycetaceae</taxon>
        <taxon>Streptomyces</taxon>
    </lineage>
</organism>
<sequence length="348" mass="37193">MKTPIRSRRATARAKVSVALCAALLGGAALTGCTDTAGSGGSGGSDNLPRTAGKKQLDSGSIAKDVDLKGTHFTVGSKEFTEQQILGKITKYALEAAGARTTDQTGLQGTSIARSALQGGDIDMYWDYSGTGWTQFLQHDKPVQGSAAQFRATSSEDLKKHRIKWLGPAKFGNQYTMARASDAKGRAGKVDSISDLAKLAKDHPEDATLCGASEFLDRELGALEQSPYKLKFGAPQVYQNAFALNFVNVAKGSPCKFAEVFTTDARLKSLDLRVLDDDKGHFTTELAALTVRDETAKQHPQLAKLAKKLGDALTEKTIIKLNGLVDLEGKSADQAALYFLRTNGFIGK</sequence>
<dbReference type="InterPro" id="IPR007210">
    <property type="entry name" value="ABC_Gly_betaine_transp_sub-bd"/>
</dbReference>
<comment type="caution">
    <text evidence="4">The sequence shown here is derived from an EMBL/GenBank/DDBJ whole genome shotgun (WGS) entry which is preliminary data.</text>
</comment>
<dbReference type="Gene3D" id="3.40.190.10">
    <property type="entry name" value="Periplasmic binding protein-like II"/>
    <property type="match status" value="1"/>
</dbReference>
<accession>A0ABU6F0X3</accession>
<dbReference type="Proteomes" id="UP001354931">
    <property type="component" value="Unassembled WGS sequence"/>
</dbReference>
<gene>
    <name evidence="4" type="ORF">OKJ99_08990</name>
</gene>
<dbReference type="RefSeq" id="WP_326015325.1">
    <property type="nucleotide sequence ID" value="NZ_JAOZYC010000066.1"/>
</dbReference>
<dbReference type="SUPFAM" id="SSF53850">
    <property type="entry name" value="Periplasmic binding protein-like II"/>
    <property type="match status" value="1"/>
</dbReference>
<keyword evidence="5" id="KW-1185">Reference proteome</keyword>
<keyword evidence="2" id="KW-0732">Signal</keyword>
<feature type="signal peptide" evidence="2">
    <location>
        <begin position="1"/>
        <end position="31"/>
    </location>
</feature>
<name>A0ABU6F0X3_9ACTN</name>
<proteinExistence type="predicted"/>
<evidence type="ECO:0000256" key="1">
    <source>
        <dbReference type="SAM" id="MobiDB-lite"/>
    </source>
</evidence>